<keyword evidence="4" id="KW-1185">Reference proteome</keyword>
<comment type="caution">
    <text evidence="2">The sequence shown here is derived from an EMBL/GenBank/DDBJ whole genome shotgun (WGS) entry which is preliminary data.</text>
</comment>
<feature type="compositionally biased region" description="Acidic residues" evidence="1">
    <location>
        <begin position="182"/>
        <end position="191"/>
    </location>
</feature>
<gene>
    <name evidence="2" type="ORF">C1SCF055_LOCUS30367</name>
</gene>
<dbReference type="EMBL" id="CAMXCT030003451">
    <property type="protein sequence ID" value="CAL4791899.1"/>
    <property type="molecule type" value="Genomic_DNA"/>
</dbReference>
<evidence type="ECO:0000313" key="3">
    <source>
        <dbReference type="EMBL" id="CAL4791899.1"/>
    </source>
</evidence>
<sequence>MAHPLFTGGSSQVLTEEPAADTAAITLDSPQVGRPDGELVAPGPATPALALAEPSALPACEVRPAEPACEEPVGTVPEVAPAPTLSAPVVASPAQLCPEATPPKETQNEVDSAEDVTNKRRTVPVLIVPPNWDVPIHQKMVDIFALSKKPEASPAKSAEGDDVVVVDEIDGSDCQQAKCPDELDVENEDGEPPVTLRREQWTLRPKTSRGRGKGRGRGRGRGKQPVDPGVVQSSGEEAEAEMVPVADVKPKRPRAKAKTTKSQKEKPPRKEKPAAPKAAPKRRGKKNAEKAVVSAEADAMENNGDKEVKQTAAVDNHGDEDGELQEEPEKPSGPEPLRKRAKWGESTNGPSFARRVCPKLAPAKQQWEAIRDVFEKVLRPYLVQLGFEQGGFQVDWWDWCKDAFKKSEKVAEVMRDVKDEQDQNVRGGKLLQVFLEVADSEIRKFMVDTELALDESDIAPL</sequence>
<dbReference type="AlphaFoldDB" id="A0A9P1GBU8"/>
<dbReference type="Proteomes" id="UP001152797">
    <property type="component" value="Unassembled WGS sequence"/>
</dbReference>
<protein>
    <submittedName>
        <fullName evidence="2">Uncharacterized protein</fullName>
    </submittedName>
</protein>
<feature type="compositionally biased region" description="Basic and acidic residues" evidence="1">
    <location>
        <begin position="262"/>
        <end position="274"/>
    </location>
</feature>
<feature type="region of interest" description="Disordered" evidence="1">
    <location>
        <begin position="174"/>
        <end position="354"/>
    </location>
</feature>
<dbReference type="EMBL" id="CAMXCT020003451">
    <property type="protein sequence ID" value="CAL1157962.1"/>
    <property type="molecule type" value="Genomic_DNA"/>
</dbReference>
<accession>A0A9P1GBU8</accession>
<dbReference type="EMBL" id="CAMXCT010003451">
    <property type="protein sequence ID" value="CAI4004587.1"/>
    <property type="molecule type" value="Genomic_DNA"/>
</dbReference>
<evidence type="ECO:0000313" key="2">
    <source>
        <dbReference type="EMBL" id="CAI4004587.1"/>
    </source>
</evidence>
<reference evidence="3 4" key="2">
    <citation type="submission" date="2024-05" db="EMBL/GenBank/DDBJ databases">
        <authorList>
            <person name="Chen Y."/>
            <person name="Shah S."/>
            <person name="Dougan E. K."/>
            <person name="Thang M."/>
            <person name="Chan C."/>
        </authorList>
    </citation>
    <scope>NUCLEOTIDE SEQUENCE [LARGE SCALE GENOMIC DNA]</scope>
</reference>
<evidence type="ECO:0000256" key="1">
    <source>
        <dbReference type="SAM" id="MobiDB-lite"/>
    </source>
</evidence>
<feature type="compositionally biased region" description="Basic residues" evidence="1">
    <location>
        <begin position="206"/>
        <end position="222"/>
    </location>
</feature>
<name>A0A9P1GBU8_9DINO</name>
<evidence type="ECO:0000313" key="4">
    <source>
        <dbReference type="Proteomes" id="UP001152797"/>
    </source>
</evidence>
<feature type="region of interest" description="Disordered" evidence="1">
    <location>
        <begin position="96"/>
        <end position="116"/>
    </location>
</feature>
<organism evidence="2">
    <name type="scientific">Cladocopium goreaui</name>
    <dbReference type="NCBI Taxonomy" id="2562237"/>
    <lineage>
        <taxon>Eukaryota</taxon>
        <taxon>Sar</taxon>
        <taxon>Alveolata</taxon>
        <taxon>Dinophyceae</taxon>
        <taxon>Suessiales</taxon>
        <taxon>Symbiodiniaceae</taxon>
        <taxon>Cladocopium</taxon>
    </lineage>
</organism>
<feature type="compositionally biased region" description="Basic and acidic residues" evidence="1">
    <location>
        <begin position="327"/>
        <end position="338"/>
    </location>
</feature>
<feature type="region of interest" description="Disordered" evidence="1">
    <location>
        <begin position="1"/>
        <end position="47"/>
    </location>
</feature>
<reference evidence="2" key="1">
    <citation type="submission" date="2022-10" db="EMBL/GenBank/DDBJ databases">
        <authorList>
            <person name="Chen Y."/>
            <person name="Dougan E. K."/>
            <person name="Chan C."/>
            <person name="Rhodes N."/>
            <person name="Thang M."/>
        </authorList>
    </citation>
    <scope>NUCLEOTIDE SEQUENCE</scope>
</reference>
<proteinExistence type="predicted"/>
<feature type="compositionally biased region" description="Basic residues" evidence="1">
    <location>
        <begin position="251"/>
        <end position="261"/>
    </location>
</feature>